<reference evidence="1" key="1">
    <citation type="journal article" date="2014" name="Front. Microbiol.">
        <title>High frequency of phylogenetically diverse reductive dehalogenase-homologous genes in deep subseafloor sedimentary metagenomes.</title>
        <authorList>
            <person name="Kawai M."/>
            <person name="Futagami T."/>
            <person name="Toyoda A."/>
            <person name="Takaki Y."/>
            <person name="Nishi S."/>
            <person name="Hori S."/>
            <person name="Arai W."/>
            <person name="Tsubouchi T."/>
            <person name="Morono Y."/>
            <person name="Uchiyama I."/>
            <person name="Ito T."/>
            <person name="Fujiyama A."/>
            <person name="Inagaki F."/>
            <person name="Takami H."/>
        </authorList>
    </citation>
    <scope>NUCLEOTIDE SEQUENCE</scope>
    <source>
        <strain evidence="1">Expedition CK06-06</strain>
    </source>
</reference>
<dbReference type="EMBL" id="BARU01018997">
    <property type="protein sequence ID" value="GAH61570.1"/>
    <property type="molecule type" value="Genomic_DNA"/>
</dbReference>
<sequence>MLNNENSSKRTDNFDVNINAIKESTEICEFCNNKEINHLSEPCKSCEFNPFTDEEME</sequence>
<name>X1HWY4_9ZZZZ</name>
<dbReference type="AlphaFoldDB" id="X1HWY4"/>
<comment type="caution">
    <text evidence="1">The sequence shown here is derived from an EMBL/GenBank/DDBJ whole genome shotgun (WGS) entry which is preliminary data.</text>
</comment>
<proteinExistence type="predicted"/>
<protein>
    <submittedName>
        <fullName evidence="1">Uncharacterized protein</fullName>
    </submittedName>
</protein>
<accession>X1HWY4</accession>
<evidence type="ECO:0000313" key="1">
    <source>
        <dbReference type="EMBL" id="GAH61570.1"/>
    </source>
</evidence>
<gene>
    <name evidence="1" type="ORF">S03H2_31342</name>
</gene>
<organism evidence="1">
    <name type="scientific">marine sediment metagenome</name>
    <dbReference type="NCBI Taxonomy" id="412755"/>
    <lineage>
        <taxon>unclassified sequences</taxon>
        <taxon>metagenomes</taxon>
        <taxon>ecological metagenomes</taxon>
    </lineage>
</organism>